<evidence type="ECO:0000256" key="11">
    <source>
        <dbReference type="ARBA" id="ARBA00023288"/>
    </source>
</evidence>
<dbReference type="KEGG" id="vg:65099502"/>
<protein>
    <recommendedName>
        <fullName evidence="14">Tegument protein UL51 homolog</fullName>
    </recommendedName>
</protein>
<comment type="function">
    <text evidence="1">Plays several roles during the time course of infection, including egress of virus particles from the perinuclear space and secondary envelopment of cytoplasmic capsids that bud into specific trans-Golgi network (TGN)-derived membranes.</text>
</comment>
<evidence type="ECO:0000256" key="1">
    <source>
        <dbReference type="ARBA" id="ARBA00001991"/>
    </source>
</evidence>
<keyword evidence="8" id="KW-0946">Virion</keyword>
<evidence type="ECO:0000256" key="9">
    <source>
        <dbReference type="ARBA" id="ARBA00023139"/>
    </source>
</evidence>
<keyword evidence="11" id="KW-0449">Lipoprotein</keyword>
<keyword evidence="9" id="KW-0564">Palmitate</keyword>
<dbReference type="Proteomes" id="UP000296355">
    <property type="component" value="Segment"/>
</dbReference>
<keyword evidence="13" id="KW-1185">Reference proteome</keyword>
<dbReference type="EMBL" id="KP136799">
    <property type="protein sequence ID" value="AJG42981.1"/>
    <property type="molecule type" value="Genomic_DNA"/>
</dbReference>
<comment type="subcellular location">
    <subcellularLocation>
        <location evidence="2">Host Golgi apparatus</location>
    </subcellularLocation>
    <subcellularLocation>
        <location evidence="3">Host cytoplasm</location>
    </subcellularLocation>
    <subcellularLocation>
        <location evidence="4">Virion</location>
    </subcellularLocation>
</comment>
<evidence type="ECO:0000256" key="6">
    <source>
        <dbReference type="ARBA" id="ARBA00022553"/>
    </source>
</evidence>
<dbReference type="GO" id="GO:0044177">
    <property type="term" value="C:host cell Golgi apparatus"/>
    <property type="evidence" value="ECO:0007669"/>
    <property type="project" value="UniProtKB-SubCell"/>
</dbReference>
<sequence>MALNWRQWSCCGIWPFGKPNKKYKKILDQCEDDCSRIRTEIDLGLPPGVSVGDLIQNNQSEEALKQAYLLAVQSNNITDYLQRFDSVKIPESCQQAISNQITKLKSVQHIIWNTMISIAVGNVTIDDSVLKALINKQAGESLALVEMEKLVSALQMDVSKNWAQNIAQVVTQPITSTCSLPLDPISNTSTRLQAPVPNVCDAPPPPTERVLLVAQQETAM</sequence>
<proteinExistence type="inferred from homology"/>
<evidence type="ECO:0008006" key="14">
    <source>
        <dbReference type="Google" id="ProtNLM"/>
    </source>
</evidence>
<comment type="similarity">
    <text evidence="5">Belongs to the herpesviridae UL51 family.</text>
</comment>
<reference evidence="12" key="1">
    <citation type="submission" date="2014-11" db="EMBL/GenBank/DDBJ databases">
        <title>Gammaherpesviruses are widespread among seal species in Canada.</title>
        <authorList>
            <person name="Bellehumeur C."/>
            <person name="Nielsen O."/>
            <person name="Measures L."/>
            <person name="Harwood L."/>
            <person name="Boyle B."/>
            <person name="Gagnon C.A."/>
        </authorList>
    </citation>
    <scope>NUCLEOTIDE SEQUENCE [LARGE SCALE GENOMIC DNA]</scope>
    <source>
        <strain evidence="12">FMV04-1493874</strain>
    </source>
</reference>
<evidence type="ECO:0000256" key="3">
    <source>
        <dbReference type="ARBA" id="ARBA00004192"/>
    </source>
</evidence>
<evidence type="ECO:0000256" key="10">
    <source>
        <dbReference type="ARBA" id="ARBA00023200"/>
    </source>
</evidence>
<dbReference type="InterPro" id="IPR007619">
    <property type="entry name" value="Herpes_U44"/>
</dbReference>
<keyword evidence="6" id="KW-0597">Phosphoprotein</keyword>
<evidence type="ECO:0000256" key="4">
    <source>
        <dbReference type="ARBA" id="ARBA00004328"/>
    </source>
</evidence>
<evidence type="ECO:0000256" key="2">
    <source>
        <dbReference type="ARBA" id="ARBA00004136"/>
    </source>
</evidence>
<dbReference type="GeneID" id="65099502"/>
<evidence type="ECO:0000313" key="12">
    <source>
        <dbReference type="EMBL" id="AJG42981.1"/>
    </source>
</evidence>
<keyword evidence="7" id="KW-1040">Host Golgi apparatus</keyword>
<accession>A0A0R5Z6H8</accession>
<dbReference type="RefSeq" id="YP_010084512.1">
    <property type="nucleotide sequence ID" value="NC_055139.1"/>
</dbReference>
<name>A0A0R5Z6H8_9GAMA</name>
<evidence type="ECO:0000256" key="8">
    <source>
        <dbReference type="ARBA" id="ARBA00022844"/>
    </source>
</evidence>
<organism evidence="12 13">
    <name type="scientific">phocid gammaherpesvirus 3</name>
    <dbReference type="NCBI Taxonomy" id="2560643"/>
    <lineage>
        <taxon>Viruses</taxon>
        <taxon>Duplodnaviria</taxon>
        <taxon>Heunggongvirae</taxon>
        <taxon>Peploviricota</taxon>
        <taxon>Herviviricetes</taxon>
        <taxon>Herpesvirales</taxon>
        <taxon>Orthoherpesviridae</taxon>
        <taxon>Gammaherpesvirinae</taxon>
        <taxon>Percavirus</taxon>
        <taxon>Percavirus phocidgamma3</taxon>
    </lineage>
</organism>
<evidence type="ECO:0000256" key="5">
    <source>
        <dbReference type="ARBA" id="ARBA00006551"/>
    </source>
</evidence>
<evidence type="ECO:0000313" key="13">
    <source>
        <dbReference type="Proteomes" id="UP000296355"/>
    </source>
</evidence>
<evidence type="ECO:0000256" key="7">
    <source>
        <dbReference type="ARBA" id="ARBA00022812"/>
    </source>
</evidence>
<keyword evidence="10" id="KW-1035">Host cytoplasm</keyword>
<dbReference type="GO" id="GO:0044423">
    <property type="term" value="C:virion component"/>
    <property type="evidence" value="ECO:0007669"/>
    <property type="project" value="UniProtKB-KW"/>
</dbReference>
<dbReference type="Pfam" id="PF04533">
    <property type="entry name" value="Herpes_U44"/>
    <property type="match status" value="1"/>
</dbReference>